<dbReference type="InterPro" id="IPR013611">
    <property type="entry name" value="Transp-assoc_OB_typ2"/>
</dbReference>
<dbReference type="SUPFAM" id="SSF50331">
    <property type="entry name" value="MOP-like"/>
    <property type="match status" value="1"/>
</dbReference>
<keyword evidence="2" id="KW-0813">Transport</keyword>
<dbReference type="GO" id="GO:0005524">
    <property type="term" value="F:ATP binding"/>
    <property type="evidence" value="ECO:0007669"/>
    <property type="project" value="UniProtKB-KW"/>
</dbReference>
<dbReference type="GO" id="GO:0016887">
    <property type="term" value="F:ATP hydrolysis activity"/>
    <property type="evidence" value="ECO:0007669"/>
    <property type="project" value="InterPro"/>
</dbReference>
<accession>A0A4D7AUH1</accession>
<dbReference type="PROSITE" id="PS00211">
    <property type="entry name" value="ABC_TRANSPORTER_1"/>
    <property type="match status" value="1"/>
</dbReference>
<dbReference type="InterPro" id="IPR003439">
    <property type="entry name" value="ABC_transporter-like_ATP-bd"/>
</dbReference>
<dbReference type="Gene3D" id="3.40.50.300">
    <property type="entry name" value="P-loop containing nucleotide triphosphate hydrolases"/>
    <property type="match status" value="1"/>
</dbReference>
<dbReference type="FunFam" id="3.40.50.300:FF:000133">
    <property type="entry name" value="Spermidine/putrescine import ATP-binding protein PotA"/>
    <property type="match status" value="1"/>
</dbReference>
<name>A0A4D7AUH1_9HYPH</name>
<dbReference type="GO" id="GO:0015847">
    <property type="term" value="P:putrescine transport"/>
    <property type="evidence" value="ECO:0007669"/>
    <property type="project" value="UniProtKB-ARBA"/>
</dbReference>
<dbReference type="PROSITE" id="PS50893">
    <property type="entry name" value="ABC_TRANSPORTER_2"/>
    <property type="match status" value="1"/>
</dbReference>
<evidence type="ECO:0000256" key="3">
    <source>
        <dbReference type="ARBA" id="ARBA00022741"/>
    </source>
</evidence>
<dbReference type="OrthoDB" id="9802264at2"/>
<keyword evidence="4 6" id="KW-0067">ATP-binding</keyword>
<dbReference type="InterPro" id="IPR003593">
    <property type="entry name" value="AAA+_ATPase"/>
</dbReference>
<dbReference type="GO" id="GO:0022857">
    <property type="term" value="F:transmembrane transporter activity"/>
    <property type="evidence" value="ECO:0007669"/>
    <property type="project" value="InterPro"/>
</dbReference>
<evidence type="ECO:0000256" key="1">
    <source>
        <dbReference type="ARBA" id="ARBA00005417"/>
    </source>
</evidence>
<reference evidence="6 7" key="1">
    <citation type="submission" date="2019-04" db="EMBL/GenBank/DDBJ databases">
        <title>Phreatobacter aquaticus sp. nov.</title>
        <authorList>
            <person name="Choi A."/>
        </authorList>
    </citation>
    <scope>NUCLEOTIDE SEQUENCE [LARGE SCALE GENOMIC DNA]</scope>
    <source>
        <strain evidence="6 7">KCTC 52518</strain>
    </source>
</reference>
<sequence length="364" mass="39286">MKHNLVLSGLEKRYGDFVALHETNLDIKAGEFVTLLGPSGSGKTTILMSIAGFVAPSAGRILLDGQDVTGLPPEQRNFGVVFQGYALFPHLTVHDNVGFPLRARGMRGDQARPKIEAALEMAQLGAFAKRFPRQLSGGQQQRVALARSLVFGPELLLLDEPLSALDRSLRKDFQSEFKAIHRKVGTTFIYVTHDQEEALTMSDRIVILDKGRILQSAPPSELYERPATEFVAGFLGKSNFLRGRITRRADGLAELDASDLSSWASLGRQAALAEGDQAVAALRPEKIRLHRTEPAGDACSARGRVTELTYLGSTVEVELVVGAGTKLTATMPAGAIALAEGDEIVASWAPDAAILVEPKPEPVR</sequence>
<keyword evidence="3" id="KW-0547">Nucleotide-binding</keyword>
<gene>
    <name evidence="6" type="ORF">E8M01_03065</name>
</gene>
<dbReference type="EMBL" id="CP039690">
    <property type="protein sequence ID" value="QCI63301.1"/>
    <property type="molecule type" value="Genomic_DNA"/>
</dbReference>
<organism evidence="6 7">
    <name type="scientific">Phreatobacter stygius</name>
    <dbReference type="NCBI Taxonomy" id="1940610"/>
    <lineage>
        <taxon>Bacteria</taxon>
        <taxon>Pseudomonadati</taxon>
        <taxon>Pseudomonadota</taxon>
        <taxon>Alphaproteobacteria</taxon>
        <taxon>Hyphomicrobiales</taxon>
        <taxon>Phreatobacteraceae</taxon>
        <taxon>Phreatobacter</taxon>
    </lineage>
</organism>
<dbReference type="RefSeq" id="WP_136958760.1">
    <property type="nucleotide sequence ID" value="NZ_CP039690.1"/>
</dbReference>
<dbReference type="PANTHER" id="PTHR42781:SF4">
    <property type="entry name" value="SPERMIDINE_PUTRESCINE IMPORT ATP-BINDING PROTEIN POTA"/>
    <property type="match status" value="1"/>
</dbReference>
<dbReference type="PANTHER" id="PTHR42781">
    <property type="entry name" value="SPERMIDINE/PUTRESCINE IMPORT ATP-BINDING PROTEIN POTA"/>
    <property type="match status" value="1"/>
</dbReference>
<dbReference type="InterPro" id="IPR027417">
    <property type="entry name" value="P-loop_NTPase"/>
</dbReference>
<dbReference type="Pfam" id="PF00005">
    <property type="entry name" value="ABC_tran"/>
    <property type="match status" value="1"/>
</dbReference>
<evidence type="ECO:0000259" key="5">
    <source>
        <dbReference type="PROSITE" id="PS50893"/>
    </source>
</evidence>
<dbReference type="SUPFAM" id="SSF52540">
    <property type="entry name" value="P-loop containing nucleoside triphosphate hydrolases"/>
    <property type="match status" value="1"/>
</dbReference>
<dbReference type="SMART" id="SM00382">
    <property type="entry name" value="AAA"/>
    <property type="match status" value="1"/>
</dbReference>
<dbReference type="InterPro" id="IPR008995">
    <property type="entry name" value="Mo/tungstate-bd_C_term_dom"/>
</dbReference>
<dbReference type="Gene3D" id="2.40.50.100">
    <property type="match status" value="1"/>
</dbReference>
<evidence type="ECO:0000256" key="4">
    <source>
        <dbReference type="ARBA" id="ARBA00022840"/>
    </source>
</evidence>
<protein>
    <submittedName>
        <fullName evidence="6">ABC transporter ATP-binding protein</fullName>
    </submittedName>
</protein>
<dbReference type="InterPro" id="IPR050093">
    <property type="entry name" value="ABC_SmlMolc_Importer"/>
</dbReference>
<keyword evidence="7" id="KW-1185">Reference proteome</keyword>
<dbReference type="Pfam" id="PF08402">
    <property type="entry name" value="TOBE_2"/>
    <property type="match status" value="1"/>
</dbReference>
<dbReference type="KEGG" id="pstg:E8M01_03065"/>
<evidence type="ECO:0000313" key="7">
    <source>
        <dbReference type="Proteomes" id="UP000298781"/>
    </source>
</evidence>
<comment type="similarity">
    <text evidence="1">Belongs to the ABC transporter superfamily.</text>
</comment>
<dbReference type="InterPro" id="IPR017871">
    <property type="entry name" value="ABC_transporter-like_CS"/>
</dbReference>
<proteinExistence type="inferred from homology"/>
<dbReference type="Proteomes" id="UP000298781">
    <property type="component" value="Chromosome"/>
</dbReference>
<feature type="domain" description="ABC transporter" evidence="5">
    <location>
        <begin position="5"/>
        <end position="235"/>
    </location>
</feature>
<dbReference type="AlphaFoldDB" id="A0A4D7AUH1"/>
<evidence type="ECO:0000313" key="6">
    <source>
        <dbReference type="EMBL" id="QCI63301.1"/>
    </source>
</evidence>
<evidence type="ECO:0000256" key="2">
    <source>
        <dbReference type="ARBA" id="ARBA00022448"/>
    </source>
</evidence>
<dbReference type="GO" id="GO:0043190">
    <property type="term" value="C:ATP-binding cassette (ABC) transporter complex"/>
    <property type="evidence" value="ECO:0007669"/>
    <property type="project" value="InterPro"/>
</dbReference>